<organism evidence="2 3">
    <name type="scientific">Embleya hyalina</name>
    <dbReference type="NCBI Taxonomy" id="516124"/>
    <lineage>
        <taxon>Bacteria</taxon>
        <taxon>Bacillati</taxon>
        <taxon>Actinomycetota</taxon>
        <taxon>Actinomycetes</taxon>
        <taxon>Kitasatosporales</taxon>
        <taxon>Streptomycetaceae</taxon>
        <taxon>Embleya</taxon>
    </lineage>
</organism>
<accession>A0A401Z2B5</accession>
<dbReference type="Proteomes" id="UP000286931">
    <property type="component" value="Unassembled WGS sequence"/>
</dbReference>
<proteinExistence type="predicted"/>
<name>A0A401Z2B5_9ACTN</name>
<protein>
    <submittedName>
        <fullName evidence="2">Uncharacterized protein</fullName>
    </submittedName>
</protein>
<sequence>MDAHDRPAAPAPPRGSAPRTFVGRCGSGEAELLPPVARRCERVGGPGPPPDREARPLVVGDRVRINADGERTAQPDGEIVVVDVFPPGRSVIVQPPGNAMPWVRWEHEVHRIPIPPERLRERNVDAEV</sequence>
<gene>
    <name evidence="2" type="ORF">EHYA_08713</name>
</gene>
<evidence type="ECO:0000313" key="3">
    <source>
        <dbReference type="Proteomes" id="UP000286931"/>
    </source>
</evidence>
<comment type="caution">
    <text evidence="2">The sequence shown here is derived from an EMBL/GenBank/DDBJ whole genome shotgun (WGS) entry which is preliminary data.</text>
</comment>
<feature type="region of interest" description="Disordered" evidence="1">
    <location>
        <begin position="1"/>
        <end position="21"/>
    </location>
</feature>
<reference evidence="2 3" key="1">
    <citation type="submission" date="2018-12" db="EMBL/GenBank/DDBJ databases">
        <title>Draft genome sequence of Embleya hyalina NBRC 13850T.</title>
        <authorList>
            <person name="Komaki H."/>
            <person name="Hosoyama A."/>
            <person name="Kimura A."/>
            <person name="Ichikawa N."/>
            <person name="Tamura T."/>
        </authorList>
    </citation>
    <scope>NUCLEOTIDE SEQUENCE [LARGE SCALE GENOMIC DNA]</scope>
    <source>
        <strain evidence="2 3">NBRC 13850</strain>
    </source>
</reference>
<keyword evidence="3" id="KW-1185">Reference proteome</keyword>
<dbReference type="EMBL" id="BIFH01000043">
    <property type="protein sequence ID" value="GCE00982.1"/>
    <property type="molecule type" value="Genomic_DNA"/>
</dbReference>
<dbReference type="AlphaFoldDB" id="A0A401Z2B5"/>
<evidence type="ECO:0000313" key="2">
    <source>
        <dbReference type="EMBL" id="GCE00982.1"/>
    </source>
</evidence>
<evidence type="ECO:0000256" key="1">
    <source>
        <dbReference type="SAM" id="MobiDB-lite"/>
    </source>
</evidence>